<comment type="caution">
    <text evidence="1">The sequence shown here is derived from an EMBL/GenBank/DDBJ whole genome shotgun (WGS) entry which is preliminary data.</text>
</comment>
<dbReference type="RefSeq" id="WP_075586233.1">
    <property type="nucleotide sequence ID" value="NZ_MSYM01000011.1"/>
</dbReference>
<sequence length="96" mass="10269">MNTAELITAHLNAPYGAVITVDDLAQSLRTGQRKARTAAGNAVLAYLFTELEPRLIVTCAQEVGANVSSAHSLYLDTLAHAAHPSPAWERAVADWL</sequence>
<organism evidence="1 2">
    <name type="scientific">Rhodoferax antarcticus ANT.BR</name>
    <dbReference type="NCBI Taxonomy" id="1111071"/>
    <lineage>
        <taxon>Bacteria</taxon>
        <taxon>Pseudomonadati</taxon>
        <taxon>Pseudomonadota</taxon>
        <taxon>Betaproteobacteria</taxon>
        <taxon>Burkholderiales</taxon>
        <taxon>Comamonadaceae</taxon>
        <taxon>Rhodoferax</taxon>
    </lineage>
</organism>
<accession>A0A1Q8YGK3</accession>
<gene>
    <name evidence="1" type="ORF">BLL52_1874</name>
</gene>
<reference evidence="1 2" key="1">
    <citation type="submission" date="2017-01" db="EMBL/GenBank/DDBJ databases">
        <title>Genome sequence of Rhodoferax antarcticus ANT.BR, a psychrophilic purple nonsulfur bacterium from an Antarctic microbial mat.</title>
        <authorList>
            <person name="Baker J."/>
            <person name="Riester C."/>
            <person name="Skinner B."/>
            <person name="Newell A."/>
            <person name="Swingley W."/>
            <person name="Madigan M."/>
            <person name="Jung D."/>
            <person name="Asao M."/>
            <person name="Chen M."/>
            <person name="Loughlin P."/>
            <person name="Pan H."/>
            <person name="Lin S."/>
            <person name="Li N."/>
            <person name="Shaw J."/>
            <person name="Prado M."/>
            <person name="Sherman C."/>
            <person name="Li X."/>
            <person name="Tang J."/>
            <person name="Blankenship R."/>
            <person name="Zhao T."/>
            <person name="Touchman J."/>
            <person name="Sattley M."/>
        </authorList>
    </citation>
    <scope>NUCLEOTIDE SEQUENCE [LARGE SCALE GENOMIC DNA]</scope>
    <source>
        <strain evidence="1 2">ANT.BR</strain>
    </source>
</reference>
<keyword evidence="2" id="KW-1185">Reference proteome</keyword>
<evidence type="ECO:0000313" key="1">
    <source>
        <dbReference type="EMBL" id="OLP07123.1"/>
    </source>
</evidence>
<dbReference type="AlphaFoldDB" id="A0A1Q8YGK3"/>
<evidence type="ECO:0000313" key="2">
    <source>
        <dbReference type="Proteomes" id="UP000185911"/>
    </source>
</evidence>
<dbReference type="EMBL" id="MSYM01000011">
    <property type="protein sequence ID" value="OLP07123.1"/>
    <property type="molecule type" value="Genomic_DNA"/>
</dbReference>
<dbReference type="Proteomes" id="UP000185911">
    <property type="component" value="Unassembled WGS sequence"/>
</dbReference>
<name>A0A1Q8YGK3_9BURK</name>
<proteinExistence type="predicted"/>
<protein>
    <submittedName>
        <fullName evidence="1">Uncharacterized protein</fullName>
    </submittedName>
</protein>